<feature type="compositionally biased region" description="Pro residues" evidence="1">
    <location>
        <begin position="454"/>
        <end position="464"/>
    </location>
</feature>
<dbReference type="PANTHER" id="PTHR13847:SF213">
    <property type="entry name" value="DEPENDENT OXIDOREDUCTASE, PUTATIVE-RELATED"/>
    <property type="match status" value="1"/>
</dbReference>
<reference evidence="3 4" key="1">
    <citation type="submission" date="2018-06" db="EMBL/GenBank/DDBJ databases">
        <title>A transcriptomic atlas of mushroom development highlights an independent origin of complex multicellularity.</title>
        <authorList>
            <consortium name="DOE Joint Genome Institute"/>
            <person name="Krizsan K."/>
            <person name="Almasi E."/>
            <person name="Merenyi Z."/>
            <person name="Sahu N."/>
            <person name="Viragh M."/>
            <person name="Koszo T."/>
            <person name="Mondo S."/>
            <person name="Kiss B."/>
            <person name="Balint B."/>
            <person name="Kues U."/>
            <person name="Barry K."/>
            <person name="Hegedus J.C."/>
            <person name="Henrissat B."/>
            <person name="Johnson J."/>
            <person name="Lipzen A."/>
            <person name="Ohm R."/>
            <person name="Nagy I."/>
            <person name="Pangilinan J."/>
            <person name="Yan J."/>
            <person name="Xiong Y."/>
            <person name="Grigoriev I.V."/>
            <person name="Hibbett D.S."/>
            <person name="Nagy L.G."/>
        </authorList>
    </citation>
    <scope>NUCLEOTIDE SEQUENCE [LARGE SCALE GENOMIC DNA]</scope>
    <source>
        <strain evidence="3 4">SZMC22713</strain>
    </source>
</reference>
<dbReference type="AlphaFoldDB" id="A0A4Y7Q3X5"/>
<dbReference type="InterPro" id="IPR036188">
    <property type="entry name" value="FAD/NAD-bd_sf"/>
</dbReference>
<evidence type="ECO:0000313" key="3">
    <source>
        <dbReference type="EMBL" id="TDL22294.1"/>
    </source>
</evidence>
<keyword evidence="4" id="KW-1185">Reference proteome</keyword>
<name>A0A4Y7Q3X5_9AGAM</name>
<dbReference type="Pfam" id="PF01266">
    <property type="entry name" value="DAO"/>
    <property type="match status" value="1"/>
</dbReference>
<dbReference type="EMBL" id="ML170175">
    <property type="protein sequence ID" value="TDL22294.1"/>
    <property type="molecule type" value="Genomic_DNA"/>
</dbReference>
<evidence type="ECO:0000313" key="4">
    <source>
        <dbReference type="Proteomes" id="UP000294933"/>
    </source>
</evidence>
<dbReference type="OrthoDB" id="429143at2759"/>
<dbReference type="Gene3D" id="3.30.9.10">
    <property type="entry name" value="D-Amino Acid Oxidase, subunit A, domain 2"/>
    <property type="match status" value="1"/>
</dbReference>
<accession>A0A4Y7Q3X5</accession>
<evidence type="ECO:0000256" key="1">
    <source>
        <dbReference type="SAM" id="MobiDB-lite"/>
    </source>
</evidence>
<dbReference type="InterPro" id="IPR006076">
    <property type="entry name" value="FAD-dep_OxRdtase"/>
</dbReference>
<dbReference type="Proteomes" id="UP000294933">
    <property type="component" value="Unassembled WGS sequence"/>
</dbReference>
<dbReference type="GO" id="GO:0005737">
    <property type="term" value="C:cytoplasm"/>
    <property type="evidence" value="ECO:0007669"/>
    <property type="project" value="TreeGrafter"/>
</dbReference>
<dbReference type="STRING" id="50990.A0A4Y7Q3X5"/>
<feature type="domain" description="FAD dependent oxidoreductase" evidence="2">
    <location>
        <begin position="72"/>
        <end position="508"/>
    </location>
</feature>
<sequence length="546" mass="60159">MGNVLSDVISRAKIIRAAIKQLLELSKSYDDLQKRIDISPGLPVKNPTKSFWMDVPSPVASHRPAIFPGYADVVIIGSGITGTSIARTLVTQSPLNVVMLEARETCSGATGRNGGHIKPPVQHDYQVLKKKYGIKQAQIITRFRRAHVKEMLRVADEDGILKASQARAVDTLDVYYEEEMFEEAKKAVADWKADMPNDSLDYAVYEKEEAIEKFHLSPQVVGVVYNMAGAIHAYQFVTGILEKLLQTHGDQFYLSTQTPCVKILEPTSVNPYYTVITTRGAISTPHVVHATNAWTSHLLEPMRTKIVATRATMTAQRPGTSLSPSSLDGHRSWVFYDKHIGYDYLTQLPSGEHELMFGGGFFQGGREGALNEIGNANDAEYFTGVATHLAGALPILFGERNWGAEMHPNPESLNPSTEWFEGRVKAVWSGLMGISADTLPWVGRIPPKLAGRAQPPPTSAPSPQPKLETKKAQHMVKSSAPPGEWMAGGYSGEGMGLAFLSGEALAYMVMGAEREAKLAEWFPEVLKVTEKRWRKAKVEDLLDELE</sequence>
<organism evidence="3 4">
    <name type="scientific">Rickenella mellea</name>
    <dbReference type="NCBI Taxonomy" id="50990"/>
    <lineage>
        <taxon>Eukaryota</taxon>
        <taxon>Fungi</taxon>
        <taxon>Dikarya</taxon>
        <taxon>Basidiomycota</taxon>
        <taxon>Agaricomycotina</taxon>
        <taxon>Agaricomycetes</taxon>
        <taxon>Hymenochaetales</taxon>
        <taxon>Rickenellaceae</taxon>
        <taxon>Rickenella</taxon>
    </lineage>
</organism>
<protein>
    <submittedName>
        <fullName evidence="3">FAD dependent oxidoreductase</fullName>
    </submittedName>
</protein>
<gene>
    <name evidence="3" type="ORF">BD410DRAFT_748505</name>
</gene>
<dbReference type="PANTHER" id="PTHR13847">
    <property type="entry name" value="SARCOSINE DEHYDROGENASE-RELATED"/>
    <property type="match status" value="1"/>
</dbReference>
<dbReference type="Gene3D" id="3.50.50.60">
    <property type="entry name" value="FAD/NAD(P)-binding domain"/>
    <property type="match status" value="1"/>
</dbReference>
<feature type="region of interest" description="Disordered" evidence="1">
    <location>
        <begin position="445"/>
        <end position="470"/>
    </location>
</feature>
<proteinExistence type="predicted"/>
<dbReference type="VEuPathDB" id="FungiDB:BD410DRAFT_748505"/>
<dbReference type="SUPFAM" id="SSF51905">
    <property type="entry name" value="FAD/NAD(P)-binding domain"/>
    <property type="match status" value="1"/>
</dbReference>
<evidence type="ECO:0000259" key="2">
    <source>
        <dbReference type="Pfam" id="PF01266"/>
    </source>
</evidence>